<dbReference type="GO" id="GO:0004222">
    <property type="term" value="F:metalloendopeptidase activity"/>
    <property type="evidence" value="ECO:0007669"/>
    <property type="project" value="TreeGrafter"/>
</dbReference>
<evidence type="ECO:0000313" key="5">
    <source>
        <dbReference type="Proteomes" id="UP000036938"/>
    </source>
</evidence>
<dbReference type="RefSeq" id="WP_050531995.1">
    <property type="nucleotide sequence ID" value="NZ_AQQZ01000008.1"/>
</dbReference>
<proteinExistence type="predicted"/>
<dbReference type="Pfam" id="PF01551">
    <property type="entry name" value="Peptidase_M23"/>
    <property type="match status" value="1"/>
</dbReference>
<sequence length="323" mass="33745">MIRTTVIAAGLATAPLLAFADSLSLAFPLDCTLGQDCYIQQYVDLDPGPGARDFTCGPLSYDGHKGTDIAVPTRADMRAGVTVRAMADGVVLGARSDMPDTGYSDATRAAIDGRECGNGVVLRHPDGWETQYCHLKRGTVQATRGQTVKTGDPLGEIGLSGKTQFPHLHVSVRRDGAVVDPFDPDGEVTCGAPSDTTLWTDAPDYVPGGVVSVGFAEGVPSFDAVKDGSAAQPLTRTSRAMVVFGLIFGGQAGDTVDLAILGPAGEVITQAVTLDRTQAQLFRAVGKRTPQDGWPAGAYAGTVTLSRDGRVIGKRTTVITVPR</sequence>
<reference evidence="4 5" key="1">
    <citation type="journal article" date="2015" name="Int. J. Syst. Evol. Microbiol.">
        <title>Aestuariivita atlantica sp. nov., isolated from deep sea sediment of the Atlantic Ocean.</title>
        <authorList>
            <person name="Li G."/>
            <person name="Lai Q."/>
            <person name="Du Y."/>
            <person name="Liu X."/>
            <person name="Sun F."/>
            <person name="Shao Z."/>
        </authorList>
    </citation>
    <scope>NUCLEOTIDE SEQUENCE [LARGE SCALE GENOMIC DNA]</scope>
    <source>
        <strain evidence="4 5">22II-S11-z3</strain>
    </source>
</reference>
<dbReference type="PANTHER" id="PTHR21666">
    <property type="entry name" value="PEPTIDASE-RELATED"/>
    <property type="match status" value="1"/>
</dbReference>
<dbReference type="AlphaFoldDB" id="A0A0L1JLL3"/>
<dbReference type="OrthoDB" id="5489603at2"/>
<gene>
    <name evidence="4" type="ORF">ATO11_16415</name>
</gene>
<dbReference type="Proteomes" id="UP000036938">
    <property type="component" value="Unassembled WGS sequence"/>
</dbReference>
<feature type="chain" id="PRO_5005554027" evidence="2">
    <location>
        <begin position="21"/>
        <end position="323"/>
    </location>
</feature>
<keyword evidence="1 2" id="KW-0732">Signal</keyword>
<protein>
    <submittedName>
        <fullName evidence="4">Peptidase M24</fullName>
    </submittedName>
</protein>
<keyword evidence="5" id="KW-1185">Reference proteome</keyword>
<dbReference type="STRING" id="1317121.ATO11_16415"/>
<feature type="signal peptide" evidence="2">
    <location>
        <begin position="1"/>
        <end position="20"/>
    </location>
</feature>
<dbReference type="InterPro" id="IPR016047">
    <property type="entry name" value="M23ase_b-sheet_dom"/>
</dbReference>
<feature type="domain" description="M23ase beta-sheet core" evidence="3">
    <location>
        <begin position="63"/>
        <end position="181"/>
    </location>
</feature>
<dbReference type="InterPro" id="IPR050570">
    <property type="entry name" value="Cell_wall_metabolism_enzyme"/>
</dbReference>
<evidence type="ECO:0000259" key="3">
    <source>
        <dbReference type="Pfam" id="PF01551"/>
    </source>
</evidence>
<dbReference type="EMBL" id="AQQZ01000008">
    <property type="protein sequence ID" value="KNG92607.1"/>
    <property type="molecule type" value="Genomic_DNA"/>
</dbReference>
<accession>A0A0L1JLL3</accession>
<evidence type="ECO:0000256" key="2">
    <source>
        <dbReference type="SAM" id="SignalP"/>
    </source>
</evidence>
<comment type="caution">
    <text evidence="4">The sequence shown here is derived from an EMBL/GenBank/DDBJ whole genome shotgun (WGS) entry which is preliminary data.</text>
</comment>
<evidence type="ECO:0000256" key="1">
    <source>
        <dbReference type="ARBA" id="ARBA00022729"/>
    </source>
</evidence>
<dbReference type="Gene3D" id="2.70.70.10">
    <property type="entry name" value="Glucose Permease (Domain IIA)"/>
    <property type="match status" value="1"/>
</dbReference>
<name>A0A0L1JLL3_9RHOB</name>
<dbReference type="PATRIC" id="fig|1317121.7.peg.4013"/>
<dbReference type="PANTHER" id="PTHR21666:SF289">
    <property type="entry name" value="L-ALA--D-GLU ENDOPEPTIDASE"/>
    <property type="match status" value="1"/>
</dbReference>
<dbReference type="CDD" id="cd12797">
    <property type="entry name" value="M23_peptidase"/>
    <property type="match status" value="1"/>
</dbReference>
<organism evidence="4 5">
    <name type="scientific">Pseudaestuariivita atlantica</name>
    <dbReference type="NCBI Taxonomy" id="1317121"/>
    <lineage>
        <taxon>Bacteria</taxon>
        <taxon>Pseudomonadati</taxon>
        <taxon>Pseudomonadota</taxon>
        <taxon>Alphaproteobacteria</taxon>
        <taxon>Rhodobacterales</taxon>
        <taxon>Paracoccaceae</taxon>
        <taxon>Pseudaestuariivita</taxon>
    </lineage>
</organism>
<dbReference type="InterPro" id="IPR011055">
    <property type="entry name" value="Dup_hybrid_motif"/>
</dbReference>
<dbReference type="SUPFAM" id="SSF51261">
    <property type="entry name" value="Duplicated hybrid motif"/>
    <property type="match status" value="1"/>
</dbReference>
<evidence type="ECO:0000313" key="4">
    <source>
        <dbReference type="EMBL" id="KNG92607.1"/>
    </source>
</evidence>